<feature type="domain" description="Sugar-binding" evidence="5">
    <location>
        <begin position="65"/>
        <end position="310"/>
    </location>
</feature>
<sequence length="316" mass="33909">MDGTNDALGDLDEALLARCAWLYYNDGLTQNEIGAQLNISRIKVSRLLEQGRISGLIQVRINSRHQGCLELEETLRARFGLGDCRVIPDAPADDLNERIGQAAAQYLMQHLAPDSLLAVGWGATVTHSIRMLGHVARQRGVGLVSLTGGVRTYVDGMGMANWDRNIHVIPAPLVVADPDLATALMREPSVARLMDMALNADFKLVGIGELSEGATVVAQGYLSRDEVEPLRRRGAVGDVLCRLYDEAGQTLDLPLHRRVVGVDLAQLGGTEKVIGAAGGRAKSKAIGAALRGRLLDILITDETTARLVLEQPGEGA</sequence>
<dbReference type="EMBL" id="FNAT01000007">
    <property type="protein sequence ID" value="SDF13405.1"/>
    <property type="molecule type" value="Genomic_DNA"/>
</dbReference>
<dbReference type="GO" id="GO:0030246">
    <property type="term" value="F:carbohydrate binding"/>
    <property type="evidence" value="ECO:0007669"/>
    <property type="project" value="InterPro"/>
</dbReference>
<evidence type="ECO:0000313" key="7">
    <source>
        <dbReference type="EMBL" id="SDF13405.1"/>
    </source>
</evidence>
<accession>A0A1G7ILB2</accession>
<feature type="domain" description="RNA polymerase sigma-70 region 4" evidence="6">
    <location>
        <begin position="22"/>
        <end position="51"/>
    </location>
</feature>
<evidence type="ECO:0000256" key="3">
    <source>
        <dbReference type="ARBA" id="ARBA00023125"/>
    </source>
</evidence>
<keyword evidence="3" id="KW-0238">DNA-binding</keyword>
<dbReference type="InterPro" id="IPR051054">
    <property type="entry name" value="SorC_transcr_regulators"/>
</dbReference>
<dbReference type="Pfam" id="PF04198">
    <property type="entry name" value="Sugar-bind"/>
    <property type="match status" value="1"/>
</dbReference>
<dbReference type="Proteomes" id="UP000198922">
    <property type="component" value="Unassembled WGS sequence"/>
</dbReference>
<gene>
    <name evidence="7" type="ORF">SAMN04488567_3510</name>
</gene>
<reference evidence="8" key="1">
    <citation type="submission" date="2016-10" db="EMBL/GenBank/DDBJ databases">
        <authorList>
            <person name="Varghese N."/>
            <person name="Submissions S."/>
        </authorList>
    </citation>
    <scope>NUCLEOTIDE SEQUENCE [LARGE SCALE GENOMIC DNA]</scope>
    <source>
        <strain evidence="8">DSM 21424</strain>
    </source>
</reference>
<evidence type="ECO:0000259" key="5">
    <source>
        <dbReference type="Pfam" id="PF04198"/>
    </source>
</evidence>
<dbReference type="Gene3D" id="3.40.50.1360">
    <property type="match status" value="1"/>
</dbReference>
<name>A0A1G7ILB2_9RHOB</name>
<dbReference type="GO" id="GO:0006352">
    <property type="term" value="P:DNA-templated transcription initiation"/>
    <property type="evidence" value="ECO:0007669"/>
    <property type="project" value="InterPro"/>
</dbReference>
<proteinExistence type="inferred from homology"/>
<dbReference type="InterPro" id="IPR037171">
    <property type="entry name" value="NagB/RpiA_transferase-like"/>
</dbReference>
<dbReference type="STRING" id="521013.SAMN04488567_3510"/>
<dbReference type="PANTHER" id="PTHR34294:SF1">
    <property type="entry name" value="TRANSCRIPTIONAL REGULATOR LSRR"/>
    <property type="match status" value="1"/>
</dbReference>
<dbReference type="AlphaFoldDB" id="A0A1G7ILB2"/>
<keyword evidence="8" id="KW-1185">Reference proteome</keyword>
<evidence type="ECO:0000256" key="2">
    <source>
        <dbReference type="ARBA" id="ARBA00023015"/>
    </source>
</evidence>
<dbReference type="InterPro" id="IPR007324">
    <property type="entry name" value="Sugar-bd_dom_put"/>
</dbReference>
<dbReference type="PANTHER" id="PTHR34294">
    <property type="entry name" value="TRANSCRIPTIONAL REGULATOR-RELATED"/>
    <property type="match status" value="1"/>
</dbReference>
<dbReference type="RefSeq" id="WP_090114121.1">
    <property type="nucleotide sequence ID" value="NZ_FNAT01000007.1"/>
</dbReference>
<comment type="similarity">
    <text evidence="1">Belongs to the SorC transcriptional regulatory family.</text>
</comment>
<dbReference type="GO" id="GO:0003677">
    <property type="term" value="F:DNA binding"/>
    <property type="evidence" value="ECO:0007669"/>
    <property type="project" value="UniProtKB-KW"/>
</dbReference>
<dbReference type="Gene3D" id="1.10.10.10">
    <property type="entry name" value="Winged helix-like DNA-binding domain superfamily/Winged helix DNA-binding domain"/>
    <property type="match status" value="1"/>
</dbReference>
<keyword evidence="2" id="KW-0805">Transcription regulation</keyword>
<evidence type="ECO:0000313" key="8">
    <source>
        <dbReference type="Proteomes" id="UP000198922"/>
    </source>
</evidence>
<evidence type="ECO:0000256" key="4">
    <source>
        <dbReference type="ARBA" id="ARBA00023163"/>
    </source>
</evidence>
<keyword evidence="4" id="KW-0804">Transcription</keyword>
<dbReference type="InterPro" id="IPR007630">
    <property type="entry name" value="RNA_pol_sigma70_r4"/>
</dbReference>
<protein>
    <submittedName>
        <fullName evidence="7">Transcriptional regulator, DeoR family</fullName>
    </submittedName>
</protein>
<organism evidence="7 8">
    <name type="scientific">Limimaricola pyoseonensis</name>
    <dbReference type="NCBI Taxonomy" id="521013"/>
    <lineage>
        <taxon>Bacteria</taxon>
        <taxon>Pseudomonadati</taxon>
        <taxon>Pseudomonadota</taxon>
        <taxon>Alphaproteobacteria</taxon>
        <taxon>Rhodobacterales</taxon>
        <taxon>Paracoccaceae</taxon>
        <taxon>Limimaricola</taxon>
    </lineage>
</organism>
<evidence type="ECO:0000256" key="1">
    <source>
        <dbReference type="ARBA" id="ARBA00010466"/>
    </source>
</evidence>
<dbReference type="Pfam" id="PF04545">
    <property type="entry name" value="Sigma70_r4"/>
    <property type="match status" value="1"/>
</dbReference>
<dbReference type="InterPro" id="IPR036388">
    <property type="entry name" value="WH-like_DNA-bd_sf"/>
</dbReference>
<dbReference type="OrthoDB" id="9808171at2"/>
<evidence type="ECO:0000259" key="6">
    <source>
        <dbReference type="Pfam" id="PF04545"/>
    </source>
</evidence>
<dbReference type="SUPFAM" id="SSF100950">
    <property type="entry name" value="NagB/RpiA/CoA transferase-like"/>
    <property type="match status" value="1"/>
</dbReference>
<dbReference type="GO" id="GO:0003700">
    <property type="term" value="F:DNA-binding transcription factor activity"/>
    <property type="evidence" value="ECO:0007669"/>
    <property type="project" value="InterPro"/>
</dbReference>